<proteinExistence type="inferred from homology"/>
<dbReference type="Proteomes" id="UP001642464">
    <property type="component" value="Unassembled WGS sequence"/>
</dbReference>
<dbReference type="InterPro" id="IPR003690">
    <property type="entry name" value="MTERF"/>
</dbReference>
<reference evidence="3 4" key="1">
    <citation type="submission" date="2024-02" db="EMBL/GenBank/DDBJ databases">
        <authorList>
            <person name="Chen Y."/>
            <person name="Shah S."/>
            <person name="Dougan E. K."/>
            <person name="Thang M."/>
            <person name="Chan C."/>
        </authorList>
    </citation>
    <scope>NUCLEOTIDE SEQUENCE [LARGE SCALE GENOMIC DNA]</scope>
</reference>
<dbReference type="Gene3D" id="1.25.70.10">
    <property type="entry name" value="Transcription termination factor 3, mitochondrial"/>
    <property type="match status" value="2"/>
</dbReference>
<dbReference type="Pfam" id="PF02536">
    <property type="entry name" value="mTERF"/>
    <property type="match status" value="1"/>
</dbReference>
<organism evidence="3 4">
    <name type="scientific">Durusdinium trenchii</name>
    <dbReference type="NCBI Taxonomy" id="1381693"/>
    <lineage>
        <taxon>Eukaryota</taxon>
        <taxon>Sar</taxon>
        <taxon>Alveolata</taxon>
        <taxon>Dinophyceae</taxon>
        <taxon>Suessiales</taxon>
        <taxon>Symbiodiniaceae</taxon>
        <taxon>Durusdinium</taxon>
    </lineage>
</organism>
<sequence length="402" mass="44348">LWFCVDPWRQGDQKAFLVTFNHLLAQTVNGLREDLNQDMLNKLQCQRGKGTLHLAVDSKVIVDAAMKAKGRNTKEEISIFLRSQGFTAIHISMMFERRLSVGQSIDNNLKPKLQWLSQLGLDKSQVAKAVAACPSILGYSIEQNLKPTVQWLLDLGLSKTQVAKAVAKSPAFLGLSIEKNLKPTVQWLLGLRLNNSQVAKAVATFPPILGLSIERNLKPTVQWLLGLGLSKTQVAKAVATSPPILGYSVERKLKPTVQWLLDLGLSKTQVVKIVASTPQIVGYSIEHNLKPTVQWLLDVGLSNSQIAKAVTTFPPILGLSIEKNCKPKCVLLFGAFGPDYSVQLIARFPQILSYSHDRLTWRLSVLAGRNETMKLAAAMSLSPDAFQKRFLCDSVHLAPVEV</sequence>
<evidence type="ECO:0000313" key="4">
    <source>
        <dbReference type="Proteomes" id="UP001642464"/>
    </source>
</evidence>
<feature type="non-terminal residue" evidence="3">
    <location>
        <position position="1"/>
    </location>
</feature>
<keyword evidence="4" id="KW-1185">Reference proteome</keyword>
<evidence type="ECO:0000313" key="3">
    <source>
        <dbReference type="EMBL" id="CAK9018878.1"/>
    </source>
</evidence>
<dbReference type="SMART" id="SM00733">
    <property type="entry name" value="Mterf"/>
    <property type="match status" value="8"/>
</dbReference>
<name>A0ABP0JWV8_9DINO</name>
<evidence type="ECO:0000256" key="1">
    <source>
        <dbReference type="ARBA" id="ARBA00007692"/>
    </source>
</evidence>
<comment type="similarity">
    <text evidence="1">Belongs to the mTERF family.</text>
</comment>
<comment type="caution">
    <text evidence="3">The sequence shown here is derived from an EMBL/GenBank/DDBJ whole genome shotgun (WGS) entry which is preliminary data.</text>
</comment>
<accession>A0ABP0JWV8</accession>
<dbReference type="PANTHER" id="PTHR13068:SF228">
    <property type="match status" value="1"/>
</dbReference>
<dbReference type="InterPro" id="IPR038538">
    <property type="entry name" value="MTERF_sf"/>
</dbReference>
<protein>
    <submittedName>
        <fullName evidence="3">Chloroplastic (Mitochondrial transcription termination factor 5) (mTERF5) (Protein MTERF DEFECTIVE IN ARABIDOPSIS 1)</fullName>
    </submittedName>
</protein>
<dbReference type="EMBL" id="CAXAMM010008909">
    <property type="protein sequence ID" value="CAK9018878.1"/>
    <property type="molecule type" value="Genomic_DNA"/>
</dbReference>
<keyword evidence="2" id="KW-0809">Transit peptide</keyword>
<evidence type="ECO:0000256" key="2">
    <source>
        <dbReference type="ARBA" id="ARBA00022946"/>
    </source>
</evidence>
<gene>
    <name evidence="3" type="ORF">SCF082_LOCUS14274</name>
</gene>
<dbReference type="PANTHER" id="PTHR13068">
    <property type="entry name" value="CGI-12 PROTEIN-RELATED"/>
    <property type="match status" value="1"/>
</dbReference>